<evidence type="ECO:0000256" key="1">
    <source>
        <dbReference type="SAM" id="SignalP"/>
    </source>
</evidence>
<keyword evidence="1" id="KW-0732">Signal</keyword>
<organism evidence="2 3">
    <name type="scientific">Halalkalibaculum roseum</name>
    <dbReference type="NCBI Taxonomy" id="2709311"/>
    <lineage>
        <taxon>Bacteria</taxon>
        <taxon>Pseudomonadati</taxon>
        <taxon>Balneolota</taxon>
        <taxon>Balneolia</taxon>
        <taxon>Balneolales</taxon>
        <taxon>Balneolaceae</taxon>
        <taxon>Halalkalibaculum</taxon>
    </lineage>
</organism>
<evidence type="ECO:0000313" key="2">
    <source>
        <dbReference type="EMBL" id="NGP75061.1"/>
    </source>
</evidence>
<dbReference type="Proteomes" id="UP000473278">
    <property type="component" value="Unassembled WGS sequence"/>
</dbReference>
<keyword evidence="3" id="KW-1185">Reference proteome</keyword>
<feature type="chain" id="PRO_5026719200" evidence="1">
    <location>
        <begin position="27"/>
        <end position="182"/>
    </location>
</feature>
<dbReference type="RefSeq" id="WP_165138049.1">
    <property type="nucleotide sequence ID" value="NZ_JAALLT010000001.1"/>
</dbReference>
<comment type="caution">
    <text evidence="2">The sequence shown here is derived from an EMBL/GenBank/DDBJ whole genome shotgun (WGS) entry which is preliminary data.</text>
</comment>
<reference evidence="2 3" key="1">
    <citation type="submission" date="2020-02" db="EMBL/GenBank/DDBJ databases">
        <title>Balneolaceae bacterium YR4-1, complete genome.</title>
        <authorList>
            <person name="Li Y."/>
            <person name="Wu S."/>
        </authorList>
    </citation>
    <scope>NUCLEOTIDE SEQUENCE [LARGE SCALE GENOMIC DNA]</scope>
    <source>
        <strain evidence="2 3">YR4-1</strain>
    </source>
</reference>
<gene>
    <name evidence="2" type="ORF">G3570_00335</name>
</gene>
<name>A0A6M1SI76_9BACT</name>
<sequence length="182" mass="19809">MKFISRSFLKPIFTIPLFFFIALGLAACQEVTPTADSDSKEAIKAPYATNGELTSGCYTVSFNVVFQEGPAGAEGVVSGDLEGTSTFRVESNIKMRGNTWYWVGSADWDITGGSIPGLNTFSTTIENRNITTDRPGSPAIIFENMGRMHDLSGVHKAKLTYKGTFDIPTLTGDWDFRGVICI</sequence>
<feature type="signal peptide" evidence="1">
    <location>
        <begin position="1"/>
        <end position="26"/>
    </location>
</feature>
<dbReference type="AlphaFoldDB" id="A0A6M1SI76"/>
<evidence type="ECO:0000313" key="3">
    <source>
        <dbReference type="Proteomes" id="UP000473278"/>
    </source>
</evidence>
<protein>
    <submittedName>
        <fullName evidence="2">Uncharacterized protein</fullName>
    </submittedName>
</protein>
<dbReference type="EMBL" id="JAALLT010000001">
    <property type="protein sequence ID" value="NGP75061.1"/>
    <property type="molecule type" value="Genomic_DNA"/>
</dbReference>
<dbReference type="PROSITE" id="PS51257">
    <property type="entry name" value="PROKAR_LIPOPROTEIN"/>
    <property type="match status" value="1"/>
</dbReference>
<accession>A0A6M1SI76</accession>
<proteinExistence type="predicted"/>